<gene>
    <name evidence="2" type="ORF">BD410DRAFT_568796</name>
</gene>
<feature type="region of interest" description="Disordered" evidence="1">
    <location>
        <begin position="44"/>
        <end position="63"/>
    </location>
</feature>
<organism evidence="2 3">
    <name type="scientific">Rickenella mellea</name>
    <dbReference type="NCBI Taxonomy" id="50990"/>
    <lineage>
        <taxon>Eukaryota</taxon>
        <taxon>Fungi</taxon>
        <taxon>Dikarya</taxon>
        <taxon>Basidiomycota</taxon>
        <taxon>Agaricomycotina</taxon>
        <taxon>Agaricomycetes</taxon>
        <taxon>Hymenochaetales</taxon>
        <taxon>Rickenellaceae</taxon>
        <taxon>Rickenella</taxon>
    </lineage>
</organism>
<sequence>MSDAFPRAYERVILSHSSHYVPNDMSKKHLERFLSSTDFPVLRRPPSKLSDSQSISAGQDETHSNSNMHVVCRTLHPREPSCFKNYVNALLYESRKVWKWVGAFGALSIALRYRGEVLRRPGKLARQWLVSTARGTAFVVGNITTSWYLTCLMQQILPPGMFVNSRWLVNGALSSLWILVLPPKRRDEIALYVGRLAALSMWRAYRLKGGPHLPYGEVVIFGTAWAHLSESMRTGEKVGGLMGLGIAEVERKR</sequence>
<reference evidence="2 3" key="1">
    <citation type="submission" date="2018-06" db="EMBL/GenBank/DDBJ databases">
        <title>A transcriptomic atlas of mushroom development highlights an independent origin of complex multicellularity.</title>
        <authorList>
            <consortium name="DOE Joint Genome Institute"/>
            <person name="Krizsan K."/>
            <person name="Almasi E."/>
            <person name="Merenyi Z."/>
            <person name="Sahu N."/>
            <person name="Viragh M."/>
            <person name="Koszo T."/>
            <person name="Mondo S."/>
            <person name="Kiss B."/>
            <person name="Balint B."/>
            <person name="Kues U."/>
            <person name="Barry K."/>
            <person name="Hegedus J.C."/>
            <person name="Henrissat B."/>
            <person name="Johnson J."/>
            <person name="Lipzen A."/>
            <person name="Ohm R."/>
            <person name="Nagy I."/>
            <person name="Pangilinan J."/>
            <person name="Yan J."/>
            <person name="Xiong Y."/>
            <person name="Grigoriev I.V."/>
            <person name="Hibbett D.S."/>
            <person name="Nagy L.G."/>
        </authorList>
    </citation>
    <scope>NUCLEOTIDE SEQUENCE [LARGE SCALE GENOMIC DNA]</scope>
    <source>
        <strain evidence="2 3">SZMC22713</strain>
    </source>
</reference>
<dbReference type="AlphaFoldDB" id="A0A4Y7QFX9"/>
<dbReference type="InterPro" id="IPR026749">
    <property type="entry name" value="Tmem135"/>
</dbReference>
<keyword evidence="3" id="KW-1185">Reference proteome</keyword>
<dbReference type="EMBL" id="ML170162">
    <property type="protein sequence ID" value="TDL26151.1"/>
    <property type="molecule type" value="Genomic_DNA"/>
</dbReference>
<evidence type="ECO:0000256" key="1">
    <source>
        <dbReference type="SAM" id="MobiDB-lite"/>
    </source>
</evidence>
<feature type="compositionally biased region" description="Polar residues" evidence="1">
    <location>
        <begin position="49"/>
        <end position="63"/>
    </location>
</feature>
<accession>A0A4Y7QFX9</accession>
<dbReference type="Proteomes" id="UP000294933">
    <property type="component" value="Unassembled WGS sequence"/>
</dbReference>
<dbReference type="VEuPathDB" id="FungiDB:BD410DRAFT_568796"/>
<name>A0A4Y7QFX9_9AGAM</name>
<dbReference type="OrthoDB" id="3247964at2759"/>
<dbReference type="PANTHER" id="PTHR12459:SF19">
    <property type="entry name" value="TRANSMEMBRANE PROTEIN 135 N-TERMINAL DOMAIN-CONTAINING PROTEIN"/>
    <property type="match status" value="1"/>
</dbReference>
<dbReference type="PANTHER" id="PTHR12459">
    <property type="entry name" value="TRANSMEMBRANE PROTEIN 135-RELATED"/>
    <property type="match status" value="1"/>
</dbReference>
<protein>
    <recommendedName>
        <fullName evidence="4">Transmembrane protein 135 N-terminal domain-containing protein</fullName>
    </recommendedName>
</protein>
<evidence type="ECO:0000313" key="3">
    <source>
        <dbReference type="Proteomes" id="UP000294933"/>
    </source>
</evidence>
<evidence type="ECO:0000313" key="2">
    <source>
        <dbReference type="EMBL" id="TDL26151.1"/>
    </source>
</evidence>
<evidence type="ECO:0008006" key="4">
    <source>
        <dbReference type="Google" id="ProtNLM"/>
    </source>
</evidence>
<dbReference type="STRING" id="50990.A0A4Y7QFX9"/>
<proteinExistence type="predicted"/>